<dbReference type="Proteomes" id="UP000236604">
    <property type="component" value="Unassembled WGS sequence"/>
</dbReference>
<comment type="caution">
    <text evidence="4">The sequence shown here is derived from an EMBL/GenBank/DDBJ whole genome shotgun (WGS) entry which is preliminary data.</text>
</comment>
<reference evidence="4 5" key="1">
    <citation type="submission" date="2013-12" db="EMBL/GenBank/DDBJ databases">
        <title>Comparative genomics of Petrotoga isolates.</title>
        <authorList>
            <person name="Nesbo C.L."/>
            <person name="Charchuk R."/>
            <person name="Chow K."/>
        </authorList>
    </citation>
    <scope>NUCLEOTIDE SEQUENCE [LARGE SCALE GENOMIC DNA]</scope>
    <source>
        <strain evidence="4 5">DSM 14811</strain>
    </source>
</reference>
<dbReference type="InterPro" id="IPR011611">
    <property type="entry name" value="PfkB_dom"/>
</dbReference>
<protein>
    <submittedName>
        <fullName evidence="4">Sugar kinase</fullName>
    </submittedName>
</protein>
<keyword evidence="1" id="KW-0808">Transferase</keyword>
<dbReference type="RefSeq" id="WP_103077511.1">
    <property type="nucleotide sequence ID" value="NZ_AZRN01000033.1"/>
</dbReference>
<dbReference type="GO" id="GO:0005829">
    <property type="term" value="C:cytosol"/>
    <property type="evidence" value="ECO:0007669"/>
    <property type="project" value="TreeGrafter"/>
</dbReference>
<evidence type="ECO:0000256" key="1">
    <source>
        <dbReference type="ARBA" id="ARBA00022679"/>
    </source>
</evidence>
<evidence type="ECO:0000256" key="2">
    <source>
        <dbReference type="ARBA" id="ARBA00022777"/>
    </source>
</evidence>
<accession>A0A2K1P794</accession>
<dbReference type="InterPro" id="IPR029056">
    <property type="entry name" value="Ribokinase-like"/>
</dbReference>
<keyword evidence="5" id="KW-1185">Reference proteome</keyword>
<dbReference type="EMBL" id="AZRN01000033">
    <property type="protein sequence ID" value="PNR98670.1"/>
    <property type="molecule type" value="Genomic_DNA"/>
</dbReference>
<feature type="domain" description="Carbohydrate kinase PfkB" evidence="3">
    <location>
        <begin position="12"/>
        <end position="320"/>
    </location>
</feature>
<keyword evidence="2 4" id="KW-0418">Kinase</keyword>
<gene>
    <name evidence="4" type="ORF">X927_08065</name>
</gene>
<evidence type="ECO:0000259" key="3">
    <source>
        <dbReference type="Pfam" id="PF00294"/>
    </source>
</evidence>
<evidence type="ECO:0000313" key="4">
    <source>
        <dbReference type="EMBL" id="PNR98670.1"/>
    </source>
</evidence>
<name>A0A2K1P794_9BACT</name>
<dbReference type="GO" id="GO:0016301">
    <property type="term" value="F:kinase activity"/>
    <property type="evidence" value="ECO:0007669"/>
    <property type="project" value="UniProtKB-KW"/>
</dbReference>
<sequence>MERKGITIGGIIVFDYIKIVDTYPKVGRLANILNIEYSVGGAVPNTLIDLAKMDKNLSLQAIGVVGNDKLGEYVLKILKENNINTEMVFQQNEVGTSFTDDMIVESTGERTFFHYRGANSLLDITHFDFDRINSKILHVGYPLLLEKLDSSDPDYGTVLAKTLATAQQKGIKTSLDLVSENSDRYSKIIPPSLKYTDYCTINEIEASLTTNIPIRDTEDKLIVDNIEPVCFKLKEMGVKQWVIVHSPEGAFALDETNNFYIQPSFDLPEGYIKGTVGAGDAFCAGVLYSINKGWDISKALKVGTATATACLSKSGTTNGVKNIEIMMRLYREINVKS</sequence>
<dbReference type="Pfam" id="PF00294">
    <property type="entry name" value="PfkB"/>
    <property type="match status" value="1"/>
</dbReference>
<dbReference type="SUPFAM" id="SSF53613">
    <property type="entry name" value="Ribokinase-like"/>
    <property type="match status" value="1"/>
</dbReference>
<organism evidence="4 5">
    <name type="scientific">Petrotoga mexicana DSM 14811</name>
    <dbReference type="NCBI Taxonomy" id="1122954"/>
    <lineage>
        <taxon>Bacteria</taxon>
        <taxon>Thermotogati</taxon>
        <taxon>Thermotogota</taxon>
        <taxon>Thermotogae</taxon>
        <taxon>Petrotogales</taxon>
        <taxon>Petrotogaceae</taxon>
        <taxon>Petrotoga</taxon>
    </lineage>
</organism>
<proteinExistence type="predicted"/>
<dbReference type="AlphaFoldDB" id="A0A2K1P794"/>
<evidence type="ECO:0000313" key="5">
    <source>
        <dbReference type="Proteomes" id="UP000236604"/>
    </source>
</evidence>
<dbReference type="Gene3D" id="3.40.1190.20">
    <property type="match status" value="1"/>
</dbReference>
<dbReference type="PANTHER" id="PTHR10584:SF166">
    <property type="entry name" value="RIBOKINASE"/>
    <property type="match status" value="1"/>
</dbReference>
<dbReference type="PANTHER" id="PTHR10584">
    <property type="entry name" value="SUGAR KINASE"/>
    <property type="match status" value="1"/>
</dbReference>